<evidence type="ECO:0000313" key="8">
    <source>
        <dbReference type="EMBL" id="MBV7671036.1"/>
    </source>
</evidence>
<dbReference type="InterPro" id="IPR036259">
    <property type="entry name" value="MFS_trans_sf"/>
</dbReference>
<feature type="transmembrane region" description="Helical" evidence="7">
    <location>
        <begin position="307"/>
        <end position="328"/>
    </location>
</feature>
<feature type="transmembrane region" description="Helical" evidence="7">
    <location>
        <begin position="340"/>
        <end position="361"/>
    </location>
</feature>
<evidence type="ECO:0000256" key="5">
    <source>
        <dbReference type="ARBA" id="ARBA00023136"/>
    </source>
</evidence>
<feature type="region of interest" description="Disordered" evidence="6">
    <location>
        <begin position="1"/>
        <end position="79"/>
    </location>
</feature>
<keyword evidence="9" id="KW-1185">Reference proteome</keyword>
<feature type="transmembrane region" description="Helical" evidence="7">
    <location>
        <begin position="146"/>
        <end position="166"/>
    </location>
</feature>
<organism evidence="8 9">
    <name type="scientific">Streptomyces halstedii</name>
    <dbReference type="NCBI Taxonomy" id="1944"/>
    <lineage>
        <taxon>Bacteria</taxon>
        <taxon>Bacillati</taxon>
        <taxon>Actinomycetota</taxon>
        <taxon>Actinomycetes</taxon>
        <taxon>Kitasatosporales</taxon>
        <taxon>Streptomycetaceae</taxon>
        <taxon>Streptomyces</taxon>
    </lineage>
</organism>
<evidence type="ECO:0000256" key="1">
    <source>
        <dbReference type="ARBA" id="ARBA00004651"/>
    </source>
</evidence>
<comment type="subcellular location">
    <subcellularLocation>
        <location evidence="1">Cell membrane</location>
        <topology evidence="1">Multi-pass membrane protein</topology>
    </subcellularLocation>
</comment>
<keyword evidence="3 7" id="KW-0812">Transmembrane</keyword>
<dbReference type="PANTHER" id="PTHR23513:SF6">
    <property type="entry name" value="MAJOR FACILITATOR SUPERFAMILY ASSOCIATED DOMAIN-CONTAINING PROTEIN"/>
    <property type="match status" value="1"/>
</dbReference>
<name>A0ABS6TSA7_STRHA</name>
<dbReference type="InterPro" id="IPR011701">
    <property type="entry name" value="MFS"/>
</dbReference>
<feature type="transmembrane region" description="Helical" evidence="7">
    <location>
        <begin position="459"/>
        <end position="479"/>
    </location>
</feature>
<evidence type="ECO:0000313" key="9">
    <source>
        <dbReference type="Proteomes" id="UP000735541"/>
    </source>
</evidence>
<protein>
    <submittedName>
        <fullName evidence="8">MFS transporter</fullName>
    </submittedName>
</protein>
<evidence type="ECO:0000256" key="7">
    <source>
        <dbReference type="SAM" id="Phobius"/>
    </source>
</evidence>
<feature type="transmembrane region" description="Helical" evidence="7">
    <location>
        <begin position="114"/>
        <end position="134"/>
    </location>
</feature>
<dbReference type="Pfam" id="PF07690">
    <property type="entry name" value="MFS_1"/>
    <property type="match status" value="1"/>
</dbReference>
<dbReference type="EMBL" id="JAHUVW010000001">
    <property type="protein sequence ID" value="MBV7671036.1"/>
    <property type="molecule type" value="Genomic_DNA"/>
</dbReference>
<evidence type="ECO:0000256" key="4">
    <source>
        <dbReference type="ARBA" id="ARBA00022989"/>
    </source>
</evidence>
<keyword evidence="2" id="KW-1003">Cell membrane</keyword>
<evidence type="ECO:0000256" key="3">
    <source>
        <dbReference type="ARBA" id="ARBA00022692"/>
    </source>
</evidence>
<keyword evidence="5 7" id="KW-0472">Membrane</keyword>
<feature type="compositionally biased region" description="Pro residues" evidence="6">
    <location>
        <begin position="39"/>
        <end position="72"/>
    </location>
</feature>
<gene>
    <name evidence="8" type="ORF">STHAL_16390</name>
</gene>
<sequence length="491" mass="48166">MERPPGASSTARPSAAPATTSGAAPTAALPAAPDDRPAAGPPRPSSCPSSGPPPRPPSAPFGPEPRPLPHPHPSGHGSRDIRLLWTANAADALGTQASGVVLPLLLLGLGHSPAVVGLIAGVSTAAGLVMGPLAAVPADGGARKTVMFWSAVVSALAMASVALAVADGRPSLPHLLGAVLVERFSTACYEAASRGTVALIAAPEDVPRVVAGLEAGGQGALVLGPALGGALFQVSRFLPFVADAVSYTVAAVCVRAMRADLVAPGDHTPDRAGAPAEPAGGPARAAAYRAAVAALAAGYTLVRDSALLRLVLVWTTTVGGVLTALYYGAVFTLQEGGHGAAPMGVVLAASGAAGLVGSLTAPRLARRLRPGRALVAVSWLMIPLAAGLAAASGPWAYGALFAAFCLIMPLATVVLQSRAIQATPQHLQARAGAVLATAAGGAAALAPALAGLLAAPAGAAVPTGVCAVLLAALALWTTARAGRSLGPERAA</sequence>
<dbReference type="Gene3D" id="1.20.1250.20">
    <property type="entry name" value="MFS general substrate transporter like domains"/>
    <property type="match status" value="1"/>
</dbReference>
<feature type="compositionally biased region" description="Low complexity" evidence="6">
    <location>
        <begin position="1"/>
        <end position="32"/>
    </location>
</feature>
<accession>A0ABS6TSA7</accession>
<dbReference type="PANTHER" id="PTHR23513">
    <property type="entry name" value="INTEGRAL MEMBRANE EFFLUX PROTEIN-RELATED"/>
    <property type="match status" value="1"/>
</dbReference>
<feature type="transmembrane region" description="Helical" evidence="7">
    <location>
        <begin position="427"/>
        <end position="453"/>
    </location>
</feature>
<comment type="caution">
    <text evidence="8">The sequence shown here is derived from an EMBL/GenBank/DDBJ whole genome shotgun (WGS) entry which is preliminary data.</text>
</comment>
<feature type="transmembrane region" description="Helical" evidence="7">
    <location>
        <begin position="397"/>
        <end position="415"/>
    </location>
</feature>
<proteinExistence type="predicted"/>
<evidence type="ECO:0000256" key="2">
    <source>
        <dbReference type="ARBA" id="ARBA00022475"/>
    </source>
</evidence>
<feature type="transmembrane region" description="Helical" evidence="7">
    <location>
        <begin position="373"/>
        <end position="391"/>
    </location>
</feature>
<keyword evidence="4 7" id="KW-1133">Transmembrane helix</keyword>
<dbReference type="CDD" id="cd06173">
    <property type="entry name" value="MFS_MefA_like"/>
    <property type="match status" value="1"/>
</dbReference>
<dbReference type="Proteomes" id="UP000735541">
    <property type="component" value="Unassembled WGS sequence"/>
</dbReference>
<reference evidence="8 9" key="1">
    <citation type="submission" date="2021-07" db="EMBL/GenBank/DDBJ databases">
        <title>Sequencing Streptomyces halstedii LGO-A4 genome an citrus endophytic actinomycete.</title>
        <authorList>
            <person name="Samborskyy M."/>
            <person name="Scott N."/>
            <person name="Deglau R."/>
            <person name="Dickens S."/>
            <person name="Oliveira L.G."/>
        </authorList>
    </citation>
    <scope>NUCLEOTIDE SEQUENCE [LARGE SCALE GENOMIC DNA]</scope>
    <source>
        <strain evidence="8 9">LGO-A4</strain>
    </source>
</reference>
<evidence type="ECO:0000256" key="6">
    <source>
        <dbReference type="SAM" id="MobiDB-lite"/>
    </source>
</evidence>
<dbReference type="SUPFAM" id="SSF103473">
    <property type="entry name" value="MFS general substrate transporter"/>
    <property type="match status" value="1"/>
</dbReference>